<evidence type="ECO:0000313" key="4">
    <source>
        <dbReference type="Proteomes" id="UP000266915"/>
    </source>
</evidence>
<dbReference type="Pfam" id="PF21531">
    <property type="entry name" value="Rv2175c_wHTH"/>
    <property type="match status" value="1"/>
</dbReference>
<proteinExistence type="predicted"/>
<gene>
    <name evidence="3" type="ORF">EDD42_2081</name>
</gene>
<feature type="domain" description="DNA-binding protein Rv2175c wHTH" evidence="2">
    <location>
        <begin position="9"/>
        <end position="52"/>
    </location>
</feature>
<feature type="domain" description="Rv2175c C-terminal" evidence="1">
    <location>
        <begin position="58"/>
        <end position="113"/>
    </location>
</feature>
<comment type="caution">
    <text evidence="3">The sequence shown here is derived from an EMBL/GenBank/DDBJ whole genome shotgun (WGS) entry which is preliminary data.</text>
</comment>
<dbReference type="RefSeq" id="WP_064297006.1">
    <property type="nucleotide sequence ID" value="NZ_FXAP01000001.1"/>
</dbReference>
<evidence type="ECO:0000259" key="1">
    <source>
        <dbReference type="Pfam" id="PF18367"/>
    </source>
</evidence>
<name>A0A3N2C3E2_9MICO</name>
<accession>A0A3N2C3E2</accession>
<organism evidence="3 4">
    <name type="scientific">Plantibacter flavus</name>
    <dbReference type="NCBI Taxonomy" id="150123"/>
    <lineage>
        <taxon>Bacteria</taxon>
        <taxon>Bacillati</taxon>
        <taxon>Actinomycetota</taxon>
        <taxon>Actinomycetes</taxon>
        <taxon>Micrococcales</taxon>
        <taxon>Microbacteriaceae</taxon>
        <taxon>Plantibacter</taxon>
    </lineage>
</organism>
<dbReference type="EMBL" id="RKHL01000001">
    <property type="protein sequence ID" value="ROR81999.1"/>
    <property type="molecule type" value="Genomic_DNA"/>
</dbReference>
<dbReference type="Proteomes" id="UP000266915">
    <property type="component" value="Unassembled WGS sequence"/>
</dbReference>
<sequence>MTEQNSELVWFTLPDLATELGLPIRRIRQYLEERDLLAVRRDGVLQVPSSFIADGGPVHNLRGTLTLLSDNGFDDEAAMVWMLEDDDAIGTSPIQALREGRRSEVRRVAQALA</sequence>
<dbReference type="InterPro" id="IPR041098">
    <property type="entry name" value="Rv2175c_C"/>
</dbReference>
<dbReference type="GO" id="GO:0003677">
    <property type="term" value="F:DNA binding"/>
    <property type="evidence" value="ECO:0007669"/>
    <property type="project" value="InterPro"/>
</dbReference>
<evidence type="ECO:0000313" key="3">
    <source>
        <dbReference type="EMBL" id="ROR81999.1"/>
    </source>
</evidence>
<dbReference type="InterPro" id="IPR048576">
    <property type="entry name" value="Rv2175c_wHTH"/>
</dbReference>
<reference evidence="3 4" key="1">
    <citation type="submission" date="2018-11" db="EMBL/GenBank/DDBJ databases">
        <title>Sequencing the genomes of 1000 actinobacteria strains.</title>
        <authorList>
            <person name="Klenk H.-P."/>
        </authorList>
    </citation>
    <scope>NUCLEOTIDE SEQUENCE [LARGE SCALE GENOMIC DNA]</scope>
    <source>
        <strain evidence="3 4">DSM 14012</strain>
    </source>
</reference>
<dbReference type="AlphaFoldDB" id="A0A3N2C3E2"/>
<evidence type="ECO:0000259" key="2">
    <source>
        <dbReference type="Pfam" id="PF21531"/>
    </source>
</evidence>
<protein>
    <submittedName>
        <fullName evidence="3">Uncharacterized protein</fullName>
    </submittedName>
</protein>
<keyword evidence="4" id="KW-1185">Reference proteome</keyword>
<dbReference type="Pfam" id="PF18367">
    <property type="entry name" value="Rv2175c_C"/>
    <property type="match status" value="1"/>
</dbReference>